<dbReference type="AlphaFoldDB" id="A0A7Y8H0C7"/>
<dbReference type="EMBL" id="VYGV01000020">
    <property type="protein sequence ID" value="NWF47723.1"/>
    <property type="molecule type" value="Genomic_DNA"/>
</dbReference>
<dbReference type="InterPro" id="IPR025148">
    <property type="entry name" value="AtzG-like"/>
</dbReference>
<keyword evidence="2" id="KW-1185">Reference proteome</keyword>
<accession>A0A7Y8H0C7</accession>
<sequence length="67" mass="7137">MTDEQTLAYVKAAAVVVGLPLDEAQIARVAVHLQRTAGLAATLEVIPLAPHDEPAELFCPAPFDQSR</sequence>
<dbReference type="RefSeq" id="WP_177137619.1">
    <property type="nucleotide sequence ID" value="NZ_JAGPWB010000056.1"/>
</dbReference>
<reference evidence="1 2" key="1">
    <citation type="submission" date="2019-09" db="EMBL/GenBank/DDBJ databases">
        <title>Hydrogenophaga aromatica sp. nov., isolated from a para-xylene-degrading enrichment culture.</title>
        <authorList>
            <person name="Tancsics A."/>
            <person name="Banerjee S."/>
        </authorList>
    </citation>
    <scope>NUCLEOTIDE SEQUENCE [LARGE SCALE GENOMIC DNA]</scope>
    <source>
        <strain evidence="1 2">D2P1</strain>
    </source>
</reference>
<gene>
    <name evidence="1" type="ORF">F3K02_21070</name>
</gene>
<proteinExistence type="predicted"/>
<dbReference type="Pfam" id="PF13318">
    <property type="entry name" value="AtzG-like"/>
    <property type="match status" value="1"/>
</dbReference>
<organism evidence="1 2">
    <name type="scientific">Hydrogenophaga aromaticivorans</name>
    <dbReference type="NCBI Taxonomy" id="2610898"/>
    <lineage>
        <taxon>Bacteria</taxon>
        <taxon>Pseudomonadati</taxon>
        <taxon>Pseudomonadota</taxon>
        <taxon>Betaproteobacteria</taxon>
        <taxon>Burkholderiales</taxon>
        <taxon>Comamonadaceae</taxon>
        <taxon>Hydrogenophaga</taxon>
    </lineage>
</organism>
<evidence type="ECO:0000313" key="2">
    <source>
        <dbReference type="Proteomes" id="UP000545507"/>
    </source>
</evidence>
<protein>
    <submittedName>
        <fullName evidence="1">DUF4089 domain-containing protein</fullName>
    </submittedName>
</protein>
<comment type="caution">
    <text evidence="1">The sequence shown here is derived from an EMBL/GenBank/DDBJ whole genome shotgun (WGS) entry which is preliminary data.</text>
</comment>
<evidence type="ECO:0000313" key="1">
    <source>
        <dbReference type="EMBL" id="NWF47723.1"/>
    </source>
</evidence>
<dbReference type="Proteomes" id="UP000545507">
    <property type="component" value="Unassembled WGS sequence"/>
</dbReference>
<name>A0A7Y8H0C7_9BURK</name>